<feature type="transmembrane region" description="Helical" evidence="1">
    <location>
        <begin position="57"/>
        <end position="79"/>
    </location>
</feature>
<keyword evidence="1" id="KW-0812">Transmembrane</keyword>
<evidence type="ECO:0000313" key="2">
    <source>
        <dbReference type="EMBL" id="NKX91609.1"/>
    </source>
</evidence>
<keyword evidence="1" id="KW-0472">Membrane</keyword>
<comment type="caution">
    <text evidence="2">The sequence shown here is derived from an EMBL/GenBank/DDBJ whole genome shotgun (WGS) entry which is preliminary data.</text>
</comment>
<evidence type="ECO:0000313" key="3">
    <source>
        <dbReference type="Proteomes" id="UP000572007"/>
    </source>
</evidence>
<protein>
    <submittedName>
        <fullName evidence="2">Uncharacterized protein</fullName>
    </submittedName>
</protein>
<sequence>MSDGTHGGYSTGAYAGVGIASGGLFPVAGTSTHEYSHSSALARSLAWQPILPSASRLFAVGVGLGLFVLLLYTMCYASLQKEPLRGDVVEVTGTLIGLLIVPVGLSVPVVAILIAAVKRSNRSGKVLAGRNRARGVWSHAYYCHRCGVVYWPYPTEPGVPHRVPLAPAQFRWHVWNTGGYAKL</sequence>
<dbReference type="AlphaFoldDB" id="A0A846WDK6"/>
<gene>
    <name evidence="2" type="ORF">HGA10_30450</name>
</gene>
<proteinExistence type="predicted"/>
<dbReference type="EMBL" id="JAAXOM010000015">
    <property type="protein sequence ID" value="NKX91609.1"/>
    <property type="molecule type" value="Genomic_DNA"/>
</dbReference>
<reference evidence="2 3" key="1">
    <citation type="submission" date="2020-04" db="EMBL/GenBank/DDBJ databases">
        <title>MicrobeNet Type strains.</title>
        <authorList>
            <person name="Nicholson A.C."/>
        </authorList>
    </citation>
    <scope>NUCLEOTIDE SEQUENCE [LARGE SCALE GENOMIC DNA]</scope>
    <source>
        <strain evidence="2 3">DSM 44960</strain>
    </source>
</reference>
<feature type="transmembrane region" description="Helical" evidence="1">
    <location>
        <begin position="91"/>
        <end position="117"/>
    </location>
</feature>
<accession>A0A846WDK6</accession>
<keyword evidence="1" id="KW-1133">Transmembrane helix</keyword>
<dbReference type="RefSeq" id="WP_067645058.1">
    <property type="nucleotide sequence ID" value="NZ_JAAXOM010000015.1"/>
</dbReference>
<name>A0A846WDK6_9NOCA</name>
<organism evidence="2 3">
    <name type="scientific">Nocardia coubleae</name>
    <dbReference type="NCBI Taxonomy" id="356147"/>
    <lineage>
        <taxon>Bacteria</taxon>
        <taxon>Bacillati</taxon>
        <taxon>Actinomycetota</taxon>
        <taxon>Actinomycetes</taxon>
        <taxon>Mycobacteriales</taxon>
        <taxon>Nocardiaceae</taxon>
        <taxon>Nocardia</taxon>
    </lineage>
</organism>
<evidence type="ECO:0000256" key="1">
    <source>
        <dbReference type="SAM" id="Phobius"/>
    </source>
</evidence>
<keyword evidence="3" id="KW-1185">Reference proteome</keyword>
<dbReference type="Proteomes" id="UP000572007">
    <property type="component" value="Unassembled WGS sequence"/>
</dbReference>